<comment type="caution">
    <text evidence="2">The sequence shown here is derived from an EMBL/GenBank/DDBJ whole genome shotgun (WGS) entry which is preliminary data.</text>
</comment>
<evidence type="ECO:0000313" key="3">
    <source>
        <dbReference type="Proteomes" id="UP000772434"/>
    </source>
</evidence>
<evidence type="ECO:0000313" key="2">
    <source>
        <dbReference type="EMBL" id="KAF9070730.1"/>
    </source>
</evidence>
<keyword evidence="3" id="KW-1185">Reference proteome</keyword>
<dbReference type="OrthoDB" id="3515175at2759"/>
<sequence>MDQRHEAFIITRLIPHGSTDQKAYYHCIGGMHHKLCYGSLPLRAADRFITLVKNNAHLISEELKSIQGQLACQGKYLKRSRVPYLNFLLASAFNLDLDTRYVSGGTYAQTTPHDQKNIGGLTIVDVTDPLDPSYAFVTGSESGSDLGDLPCTAQDYLEVYHSGEESDEEKDSSNSALTAKFDSIRFITEDMLAEALPFRFGVAEDLQSRRRATHTSNPKFIPKPSVASSHPIFPALSELLLEPAVLYSLKTGDTYDLELLIPGKTVQIKAALCALSPFPETGLPLFLSVVQEELKHKGNILDLTGFSLSPKQLASVVAEFPNTRTVILSHSPQVSSEHVRALLSTKPEIDRLELLDTGITDDTLASLLQDHPEIFKRVSDIIHPLLVSTKRPANPGAFHVFASLEGSYIMTTGGIAISVWTPVKIVQNIFDFLAVLAGLDRGVTPTSGDSIQSMLIQTALSSGLRKPESLWKDRTVTTVARNCGVLTPGAWTFMFTQANPLATRGGSTESRYAFAKVLPGCIQVQTYDLGQFLEEMRKEGRGPLPSNELVQKFNDLIQSGVGVDTTSVAKAVPQTMRYVMRALMGRRKRQRGQTQSERPKSVVEGSNSCKCNINQIKQC</sequence>
<accession>A0A9P5PYY0</accession>
<gene>
    <name evidence="2" type="ORF">BDP27DRAFT_1419746</name>
</gene>
<feature type="region of interest" description="Disordered" evidence="1">
    <location>
        <begin position="585"/>
        <end position="606"/>
    </location>
</feature>
<dbReference type="Proteomes" id="UP000772434">
    <property type="component" value="Unassembled WGS sequence"/>
</dbReference>
<dbReference type="AlphaFoldDB" id="A0A9P5PYY0"/>
<dbReference type="EMBL" id="JADNRY010000038">
    <property type="protein sequence ID" value="KAF9070730.1"/>
    <property type="molecule type" value="Genomic_DNA"/>
</dbReference>
<name>A0A9P5PYY0_9AGAR</name>
<organism evidence="2 3">
    <name type="scientific">Rhodocollybia butyracea</name>
    <dbReference type="NCBI Taxonomy" id="206335"/>
    <lineage>
        <taxon>Eukaryota</taxon>
        <taxon>Fungi</taxon>
        <taxon>Dikarya</taxon>
        <taxon>Basidiomycota</taxon>
        <taxon>Agaricomycotina</taxon>
        <taxon>Agaricomycetes</taxon>
        <taxon>Agaricomycetidae</taxon>
        <taxon>Agaricales</taxon>
        <taxon>Marasmiineae</taxon>
        <taxon>Omphalotaceae</taxon>
        <taxon>Rhodocollybia</taxon>
    </lineage>
</organism>
<proteinExistence type="predicted"/>
<reference evidence="2" key="1">
    <citation type="submission" date="2020-11" db="EMBL/GenBank/DDBJ databases">
        <authorList>
            <consortium name="DOE Joint Genome Institute"/>
            <person name="Ahrendt S."/>
            <person name="Riley R."/>
            <person name="Andreopoulos W."/>
            <person name="Labutti K."/>
            <person name="Pangilinan J."/>
            <person name="Ruiz-Duenas F.J."/>
            <person name="Barrasa J.M."/>
            <person name="Sanchez-Garcia M."/>
            <person name="Camarero S."/>
            <person name="Miyauchi S."/>
            <person name="Serrano A."/>
            <person name="Linde D."/>
            <person name="Babiker R."/>
            <person name="Drula E."/>
            <person name="Ayuso-Fernandez I."/>
            <person name="Pacheco R."/>
            <person name="Padilla G."/>
            <person name="Ferreira P."/>
            <person name="Barriuso J."/>
            <person name="Kellner H."/>
            <person name="Castanera R."/>
            <person name="Alfaro M."/>
            <person name="Ramirez L."/>
            <person name="Pisabarro A.G."/>
            <person name="Kuo A."/>
            <person name="Tritt A."/>
            <person name="Lipzen A."/>
            <person name="He G."/>
            <person name="Yan M."/>
            <person name="Ng V."/>
            <person name="Cullen D."/>
            <person name="Martin F."/>
            <person name="Rosso M.-N."/>
            <person name="Henrissat B."/>
            <person name="Hibbett D."/>
            <person name="Martinez A.T."/>
            <person name="Grigoriev I.V."/>
        </authorList>
    </citation>
    <scope>NUCLEOTIDE SEQUENCE</scope>
    <source>
        <strain evidence="2">AH 40177</strain>
    </source>
</reference>
<evidence type="ECO:0000256" key="1">
    <source>
        <dbReference type="SAM" id="MobiDB-lite"/>
    </source>
</evidence>
<protein>
    <submittedName>
        <fullName evidence="2">Uncharacterized protein</fullName>
    </submittedName>
</protein>